<dbReference type="Pfam" id="PF05090">
    <property type="entry name" value="HTTM"/>
    <property type="match status" value="1"/>
</dbReference>
<gene>
    <name evidence="7" type="ORF">ETAA8_42620</name>
</gene>
<evidence type="ECO:0000259" key="6">
    <source>
        <dbReference type="SMART" id="SM00752"/>
    </source>
</evidence>
<protein>
    <submittedName>
        <fullName evidence="7">Vitamin K-dependent gamma-carboxylase</fullName>
    </submittedName>
</protein>
<evidence type="ECO:0000313" key="8">
    <source>
        <dbReference type="Proteomes" id="UP000315017"/>
    </source>
</evidence>
<feature type="transmembrane region" description="Helical" evidence="5">
    <location>
        <begin position="261"/>
        <end position="285"/>
    </location>
</feature>
<evidence type="ECO:0000256" key="4">
    <source>
        <dbReference type="ARBA" id="ARBA00023136"/>
    </source>
</evidence>
<comment type="subcellular location">
    <subcellularLocation>
        <location evidence="1">Endomembrane system</location>
        <topology evidence="1">Multi-pass membrane protein</topology>
    </subcellularLocation>
</comment>
<evidence type="ECO:0000256" key="1">
    <source>
        <dbReference type="ARBA" id="ARBA00004127"/>
    </source>
</evidence>
<dbReference type="RefSeq" id="WP_145092564.1">
    <property type="nucleotide sequence ID" value="NZ_CP036274.1"/>
</dbReference>
<accession>A0A517YFZ6</accession>
<keyword evidence="2 5" id="KW-0812">Transmembrane</keyword>
<reference evidence="7 8" key="1">
    <citation type="submission" date="2019-02" db="EMBL/GenBank/DDBJ databases">
        <title>Deep-cultivation of Planctomycetes and their phenomic and genomic characterization uncovers novel biology.</title>
        <authorList>
            <person name="Wiegand S."/>
            <person name="Jogler M."/>
            <person name="Boedeker C."/>
            <person name="Pinto D."/>
            <person name="Vollmers J."/>
            <person name="Rivas-Marin E."/>
            <person name="Kohn T."/>
            <person name="Peeters S.H."/>
            <person name="Heuer A."/>
            <person name="Rast P."/>
            <person name="Oberbeckmann S."/>
            <person name="Bunk B."/>
            <person name="Jeske O."/>
            <person name="Meyerdierks A."/>
            <person name="Storesund J.E."/>
            <person name="Kallscheuer N."/>
            <person name="Luecker S."/>
            <person name="Lage O.M."/>
            <person name="Pohl T."/>
            <person name="Merkel B.J."/>
            <person name="Hornburger P."/>
            <person name="Mueller R.-W."/>
            <person name="Bruemmer F."/>
            <person name="Labrenz M."/>
            <person name="Spormann A.M."/>
            <person name="Op den Camp H."/>
            <person name="Overmann J."/>
            <person name="Amann R."/>
            <person name="Jetten M.S.M."/>
            <person name="Mascher T."/>
            <person name="Medema M.H."/>
            <person name="Devos D.P."/>
            <person name="Kaster A.-K."/>
            <person name="Ovreas L."/>
            <person name="Rohde M."/>
            <person name="Galperin M.Y."/>
            <person name="Jogler C."/>
        </authorList>
    </citation>
    <scope>NUCLEOTIDE SEQUENCE [LARGE SCALE GENOMIC DNA]</scope>
    <source>
        <strain evidence="7 8">ETA_A8</strain>
    </source>
</reference>
<evidence type="ECO:0000313" key="7">
    <source>
        <dbReference type="EMBL" id="QDU29155.1"/>
    </source>
</evidence>
<feature type="transmembrane region" description="Helical" evidence="5">
    <location>
        <begin position="232"/>
        <end position="254"/>
    </location>
</feature>
<dbReference type="EMBL" id="CP036274">
    <property type="protein sequence ID" value="QDU29155.1"/>
    <property type="molecule type" value="Genomic_DNA"/>
</dbReference>
<feature type="domain" description="HTTM-like" evidence="6">
    <location>
        <begin position="20"/>
        <end position="297"/>
    </location>
</feature>
<dbReference type="AlphaFoldDB" id="A0A517YFZ6"/>
<keyword evidence="8" id="KW-1185">Reference proteome</keyword>
<evidence type="ECO:0000256" key="5">
    <source>
        <dbReference type="SAM" id="Phobius"/>
    </source>
</evidence>
<name>A0A517YFZ6_9BACT</name>
<dbReference type="SMART" id="SM00752">
    <property type="entry name" value="HTTM"/>
    <property type="match status" value="1"/>
</dbReference>
<dbReference type="OrthoDB" id="267748at2"/>
<dbReference type="KEGG" id="aagg:ETAA8_42620"/>
<dbReference type="Proteomes" id="UP000315017">
    <property type="component" value="Chromosome"/>
</dbReference>
<dbReference type="InterPro" id="IPR011020">
    <property type="entry name" value="HTTM-like"/>
</dbReference>
<organism evidence="7 8">
    <name type="scientific">Anatilimnocola aggregata</name>
    <dbReference type="NCBI Taxonomy" id="2528021"/>
    <lineage>
        <taxon>Bacteria</taxon>
        <taxon>Pseudomonadati</taxon>
        <taxon>Planctomycetota</taxon>
        <taxon>Planctomycetia</taxon>
        <taxon>Pirellulales</taxon>
        <taxon>Pirellulaceae</taxon>
        <taxon>Anatilimnocola</taxon>
    </lineage>
</organism>
<evidence type="ECO:0000256" key="3">
    <source>
        <dbReference type="ARBA" id="ARBA00022989"/>
    </source>
</evidence>
<proteinExistence type="predicted"/>
<evidence type="ECO:0000256" key="2">
    <source>
        <dbReference type="ARBA" id="ARBA00022692"/>
    </source>
</evidence>
<feature type="transmembrane region" description="Helical" evidence="5">
    <location>
        <begin position="187"/>
        <end position="212"/>
    </location>
</feature>
<keyword evidence="4 5" id="KW-0472">Membrane</keyword>
<feature type="transmembrane region" description="Helical" evidence="5">
    <location>
        <begin position="29"/>
        <end position="47"/>
    </location>
</feature>
<dbReference type="GO" id="GO:0012505">
    <property type="term" value="C:endomembrane system"/>
    <property type="evidence" value="ECO:0007669"/>
    <property type="project" value="UniProtKB-SubCell"/>
</dbReference>
<dbReference type="PANTHER" id="PTHR39535:SF2">
    <property type="entry name" value="HTTM DOMAIN-CONTAINING PROTEIN"/>
    <property type="match status" value="1"/>
</dbReference>
<dbReference type="InterPro" id="IPR053934">
    <property type="entry name" value="HTTM_dom"/>
</dbReference>
<keyword evidence="3 5" id="KW-1133">Transmembrane helix</keyword>
<sequence>MSTIAESWGRFAAGWQSFFHARIDARRTAIVRIGFAALMLMYLAVLFPDLDTWFGPHGLYPAEIDEQRKLPQQWSLLRWINPEDRDASFWLRSFFWANIACVLMLLVGFATRLNAVAVFVLLVSWQNRNQVITEGEDVVFRLVGFYLIWMESGQAWSLDRLLWHRNRDCCPLVPAWGLRLLQLQMMVIFMAAGLFKLGGMAWLNGTALSYVGRLDDTFGRFPVPHFLFEIPLIARLMTWTVLAAELLLPGLLWFKDTRRWALGAIVLFHLANEYAMFLFLFHWIMLVGWSTFLTSDDLQAISNLFRRRTNGP</sequence>
<dbReference type="PANTHER" id="PTHR39535">
    <property type="entry name" value="SPORULATION-DELAYING PROTEIN SDPB"/>
    <property type="match status" value="1"/>
</dbReference>
<dbReference type="InterPro" id="IPR052964">
    <property type="entry name" value="Sporulation_signal_mat"/>
</dbReference>
<feature type="transmembrane region" description="Helical" evidence="5">
    <location>
        <begin position="95"/>
        <end position="123"/>
    </location>
</feature>